<evidence type="ECO:0000256" key="7">
    <source>
        <dbReference type="SAM" id="SignalP"/>
    </source>
</evidence>
<feature type="chain" id="PRO_5038428692" evidence="7">
    <location>
        <begin position="27"/>
        <end position="490"/>
    </location>
</feature>
<keyword evidence="5" id="KW-0449">Lipoprotein</keyword>
<evidence type="ECO:0000256" key="4">
    <source>
        <dbReference type="ARBA" id="ARBA00023139"/>
    </source>
</evidence>
<dbReference type="InterPro" id="IPR050490">
    <property type="entry name" value="Bact_solute-bd_prot1"/>
</dbReference>
<keyword evidence="8" id="KW-0813">Transport</keyword>
<feature type="signal peptide" evidence="7">
    <location>
        <begin position="1"/>
        <end position="26"/>
    </location>
</feature>
<evidence type="ECO:0000256" key="1">
    <source>
        <dbReference type="ARBA" id="ARBA00022475"/>
    </source>
</evidence>
<evidence type="ECO:0000256" key="6">
    <source>
        <dbReference type="SAM" id="Phobius"/>
    </source>
</evidence>
<comment type="caution">
    <text evidence="8">The sequence shown here is derived from an EMBL/GenBank/DDBJ whole genome shotgun (WGS) entry which is preliminary data.</text>
</comment>
<dbReference type="EMBL" id="VIVN01000003">
    <property type="protein sequence ID" value="TWE05166.1"/>
    <property type="molecule type" value="Genomic_DNA"/>
</dbReference>
<evidence type="ECO:0000256" key="3">
    <source>
        <dbReference type="ARBA" id="ARBA00023136"/>
    </source>
</evidence>
<evidence type="ECO:0000313" key="8">
    <source>
        <dbReference type="EMBL" id="TWE05166.1"/>
    </source>
</evidence>
<dbReference type="AlphaFoldDB" id="A0A561DP68"/>
<evidence type="ECO:0000313" key="9">
    <source>
        <dbReference type="Proteomes" id="UP000319671"/>
    </source>
</evidence>
<accession>A0A561DP68</accession>
<evidence type="ECO:0000256" key="2">
    <source>
        <dbReference type="ARBA" id="ARBA00022729"/>
    </source>
</evidence>
<sequence>MKKRRVIVTLLVLCIFFLTTTTTSFAEAVQQPTYPKYTKNATITWWTWTANPDKVIAAFNKEYPNIKVDHPLIGSGNAEYNKLTTAIKAGAGAPDVVQIEYQYIPKFVDTGGILDISKYVKQYETYFQPWTWNQVKQGSKIYAIPEDIGPLALLYRPDIFEKYNLAVPKTWDEFATEAEKLHKQNPDMYMSYFPVNDGGFITGLLWQAGARPFTKASKGWEINLNSPEAKKVINFWGDLIKKGVVHATNDWNPQWQSNIGRGLYASVSGAAWSPTYMIQPYVKKGTDNWNAADIPQWEANGEFVDGNWGGSTNAVTTQSKYPEAAALFAAWINTSAAAEKLDVTDTTKGGRGQVPGNKYGIQQSEMNAPNPALKNQISGPIYAKAAASVDTSYQWSPWTDYVYNQMTIEFTKAAGGEQTWDQALDNLQNEVTVFAKSAGYKVVSKGAESSTKQPLAALNTPALPVVIILVVIALIIWFLKRRQTSLEIEI</sequence>
<reference evidence="8 9" key="1">
    <citation type="submission" date="2019-06" db="EMBL/GenBank/DDBJ databases">
        <title>Sorghum-associated microbial communities from plants grown in Nebraska, USA.</title>
        <authorList>
            <person name="Schachtman D."/>
        </authorList>
    </citation>
    <scope>NUCLEOTIDE SEQUENCE [LARGE SCALE GENOMIC DNA]</scope>
    <source>
        <strain evidence="8 9">2482</strain>
    </source>
</reference>
<keyword evidence="8" id="KW-0762">Sugar transport</keyword>
<dbReference type="PANTHER" id="PTHR43649:SF33">
    <property type="entry name" value="POLYGALACTURONAN_RHAMNOGALACTURONAN-BINDING PROTEIN YTCQ"/>
    <property type="match status" value="1"/>
</dbReference>
<keyword evidence="6" id="KW-0812">Transmembrane</keyword>
<keyword evidence="6" id="KW-1133">Transmembrane helix</keyword>
<protein>
    <submittedName>
        <fullName evidence="8">Multiple sugar transport system substrate-binding protein</fullName>
    </submittedName>
</protein>
<dbReference type="Gene3D" id="3.40.190.10">
    <property type="entry name" value="Periplasmic binding protein-like II"/>
    <property type="match status" value="3"/>
</dbReference>
<keyword evidence="3 6" id="KW-0472">Membrane</keyword>
<dbReference type="Proteomes" id="UP000319671">
    <property type="component" value="Unassembled WGS sequence"/>
</dbReference>
<keyword evidence="9" id="KW-1185">Reference proteome</keyword>
<dbReference type="SUPFAM" id="SSF53850">
    <property type="entry name" value="Periplasmic binding protein-like II"/>
    <property type="match status" value="1"/>
</dbReference>
<dbReference type="PANTHER" id="PTHR43649">
    <property type="entry name" value="ARABINOSE-BINDING PROTEIN-RELATED"/>
    <property type="match status" value="1"/>
</dbReference>
<dbReference type="CDD" id="cd13585">
    <property type="entry name" value="PBP2_TMBP_like"/>
    <property type="match status" value="1"/>
</dbReference>
<keyword evidence="1" id="KW-1003">Cell membrane</keyword>
<proteinExistence type="predicted"/>
<evidence type="ECO:0000256" key="5">
    <source>
        <dbReference type="ARBA" id="ARBA00023288"/>
    </source>
</evidence>
<dbReference type="InterPro" id="IPR006059">
    <property type="entry name" value="SBP"/>
</dbReference>
<dbReference type="Pfam" id="PF01547">
    <property type="entry name" value="SBP_bac_1"/>
    <property type="match status" value="1"/>
</dbReference>
<feature type="transmembrane region" description="Helical" evidence="6">
    <location>
        <begin position="461"/>
        <end position="479"/>
    </location>
</feature>
<dbReference type="RefSeq" id="WP_186446416.1">
    <property type="nucleotide sequence ID" value="NZ_VIVN01000003.1"/>
</dbReference>
<organism evidence="8 9">
    <name type="scientific">Neobacillus bataviensis</name>
    <dbReference type="NCBI Taxonomy" id="220685"/>
    <lineage>
        <taxon>Bacteria</taxon>
        <taxon>Bacillati</taxon>
        <taxon>Bacillota</taxon>
        <taxon>Bacilli</taxon>
        <taxon>Bacillales</taxon>
        <taxon>Bacillaceae</taxon>
        <taxon>Neobacillus</taxon>
    </lineage>
</organism>
<keyword evidence="2 7" id="KW-0732">Signal</keyword>
<gene>
    <name evidence="8" type="ORF">FB550_103342</name>
</gene>
<keyword evidence="4" id="KW-0564">Palmitate</keyword>
<name>A0A561DP68_9BACI</name>